<feature type="region of interest" description="Disordered" evidence="1">
    <location>
        <begin position="115"/>
        <end position="138"/>
    </location>
</feature>
<evidence type="ECO:0000256" key="1">
    <source>
        <dbReference type="SAM" id="MobiDB-lite"/>
    </source>
</evidence>
<dbReference type="AlphaFoldDB" id="A0AAD8SND1"/>
<sequence>MWRKRRSNHHSTGGLKKMTMLTLGDAILSMRAGTRKLSKGALLSKDTTKVLGDILTSRISTEHANGETQATMNQRRQARVSKVTKTMMPLLKRAGAEATTGGELADGVAAEGTRRLTPKDPETYGYEGQLQPGHVCDDPRTRLSVKNDATTRIGGGSVANLATIGAMRTRAETRAADVNWNPKHQAGGEAALSHAQKARLERSTDNQVPTRSYQPHAQRPPKGATERNTPMKTESARRGHNHVKRPRKSM</sequence>
<protein>
    <submittedName>
        <fullName evidence="2">Uncharacterized protein</fullName>
    </submittedName>
</protein>
<evidence type="ECO:0000313" key="2">
    <source>
        <dbReference type="EMBL" id="KAK1661468.1"/>
    </source>
</evidence>
<gene>
    <name evidence="2" type="ORF">QYE76_049627</name>
</gene>
<organism evidence="2 3">
    <name type="scientific">Lolium multiflorum</name>
    <name type="common">Italian ryegrass</name>
    <name type="synonym">Lolium perenne subsp. multiflorum</name>
    <dbReference type="NCBI Taxonomy" id="4521"/>
    <lineage>
        <taxon>Eukaryota</taxon>
        <taxon>Viridiplantae</taxon>
        <taxon>Streptophyta</taxon>
        <taxon>Embryophyta</taxon>
        <taxon>Tracheophyta</taxon>
        <taxon>Spermatophyta</taxon>
        <taxon>Magnoliopsida</taxon>
        <taxon>Liliopsida</taxon>
        <taxon>Poales</taxon>
        <taxon>Poaceae</taxon>
        <taxon>BOP clade</taxon>
        <taxon>Pooideae</taxon>
        <taxon>Poodae</taxon>
        <taxon>Poeae</taxon>
        <taxon>Poeae Chloroplast Group 2 (Poeae type)</taxon>
        <taxon>Loliodinae</taxon>
        <taxon>Loliinae</taxon>
        <taxon>Lolium</taxon>
    </lineage>
</organism>
<evidence type="ECO:0000313" key="3">
    <source>
        <dbReference type="Proteomes" id="UP001231189"/>
    </source>
</evidence>
<feature type="compositionally biased region" description="Polar residues" evidence="1">
    <location>
        <begin position="205"/>
        <end position="215"/>
    </location>
</feature>
<reference evidence="2" key="1">
    <citation type="submission" date="2023-07" db="EMBL/GenBank/DDBJ databases">
        <title>A chromosome-level genome assembly of Lolium multiflorum.</title>
        <authorList>
            <person name="Chen Y."/>
            <person name="Copetti D."/>
            <person name="Kolliker R."/>
            <person name="Studer B."/>
        </authorList>
    </citation>
    <scope>NUCLEOTIDE SEQUENCE</scope>
    <source>
        <strain evidence="2">02402/16</strain>
        <tissue evidence="2">Leaf</tissue>
    </source>
</reference>
<dbReference type="EMBL" id="JAUUTY010000003">
    <property type="protein sequence ID" value="KAK1661468.1"/>
    <property type="molecule type" value="Genomic_DNA"/>
</dbReference>
<proteinExistence type="predicted"/>
<comment type="caution">
    <text evidence="2">The sequence shown here is derived from an EMBL/GenBank/DDBJ whole genome shotgun (WGS) entry which is preliminary data.</text>
</comment>
<feature type="compositionally biased region" description="Basic residues" evidence="1">
    <location>
        <begin position="238"/>
        <end position="250"/>
    </location>
</feature>
<accession>A0AAD8SND1</accession>
<dbReference type="Proteomes" id="UP001231189">
    <property type="component" value="Unassembled WGS sequence"/>
</dbReference>
<feature type="region of interest" description="Disordered" evidence="1">
    <location>
        <begin position="179"/>
        <end position="250"/>
    </location>
</feature>
<name>A0AAD8SND1_LOLMU</name>
<keyword evidence="3" id="KW-1185">Reference proteome</keyword>